<evidence type="ECO:0000313" key="2">
    <source>
        <dbReference type="Proteomes" id="UP000886523"/>
    </source>
</evidence>
<gene>
    <name evidence="1" type="ORF">BS47DRAFT_1382294</name>
</gene>
<dbReference type="AlphaFoldDB" id="A0A9P6DWK0"/>
<dbReference type="EMBL" id="MU128968">
    <property type="protein sequence ID" value="KAF9513834.1"/>
    <property type="molecule type" value="Genomic_DNA"/>
</dbReference>
<dbReference type="OrthoDB" id="6604018at2759"/>
<accession>A0A9P6DWK0</accession>
<protein>
    <submittedName>
        <fullName evidence="1">Uncharacterized protein</fullName>
    </submittedName>
</protein>
<reference evidence="1" key="1">
    <citation type="journal article" date="2020" name="Nat. Commun.">
        <title>Large-scale genome sequencing of mycorrhizal fungi provides insights into the early evolution of symbiotic traits.</title>
        <authorList>
            <person name="Miyauchi S."/>
            <person name="Kiss E."/>
            <person name="Kuo A."/>
            <person name="Drula E."/>
            <person name="Kohler A."/>
            <person name="Sanchez-Garcia M."/>
            <person name="Morin E."/>
            <person name="Andreopoulos B."/>
            <person name="Barry K.W."/>
            <person name="Bonito G."/>
            <person name="Buee M."/>
            <person name="Carver A."/>
            <person name="Chen C."/>
            <person name="Cichocki N."/>
            <person name="Clum A."/>
            <person name="Culley D."/>
            <person name="Crous P.W."/>
            <person name="Fauchery L."/>
            <person name="Girlanda M."/>
            <person name="Hayes R.D."/>
            <person name="Keri Z."/>
            <person name="LaButti K."/>
            <person name="Lipzen A."/>
            <person name="Lombard V."/>
            <person name="Magnuson J."/>
            <person name="Maillard F."/>
            <person name="Murat C."/>
            <person name="Nolan M."/>
            <person name="Ohm R.A."/>
            <person name="Pangilinan J."/>
            <person name="Pereira M.F."/>
            <person name="Perotto S."/>
            <person name="Peter M."/>
            <person name="Pfister S."/>
            <person name="Riley R."/>
            <person name="Sitrit Y."/>
            <person name="Stielow J.B."/>
            <person name="Szollosi G."/>
            <person name="Zifcakova L."/>
            <person name="Stursova M."/>
            <person name="Spatafora J.W."/>
            <person name="Tedersoo L."/>
            <person name="Vaario L.M."/>
            <person name="Yamada A."/>
            <person name="Yan M."/>
            <person name="Wang P."/>
            <person name="Xu J."/>
            <person name="Bruns T."/>
            <person name="Baldrian P."/>
            <person name="Vilgalys R."/>
            <person name="Dunand C."/>
            <person name="Henrissat B."/>
            <person name="Grigoriev I.V."/>
            <person name="Hibbett D."/>
            <person name="Nagy L.G."/>
            <person name="Martin F.M."/>
        </authorList>
    </citation>
    <scope>NUCLEOTIDE SEQUENCE</scope>
    <source>
        <strain evidence="1">UP504</strain>
    </source>
</reference>
<name>A0A9P6DWK0_9AGAM</name>
<dbReference type="Proteomes" id="UP000886523">
    <property type="component" value="Unassembled WGS sequence"/>
</dbReference>
<proteinExistence type="predicted"/>
<evidence type="ECO:0000313" key="1">
    <source>
        <dbReference type="EMBL" id="KAF9513834.1"/>
    </source>
</evidence>
<comment type="caution">
    <text evidence="1">The sequence shown here is derived from an EMBL/GenBank/DDBJ whole genome shotgun (WGS) entry which is preliminary data.</text>
</comment>
<keyword evidence="2" id="KW-1185">Reference proteome</keyword>
<organism evidence="1 2">
    <name type="scientific">Hydnum rufescens UP504</name>
    <dbReference type="NCBI Taxonomy" id="1448309"/>
    <lineage>
        <taxon>Eukaryota</taxon>
        <taxon>Fungi</taxon>
        <taxon>Dikarya</taxon>
        <taxon>Basidiomycota</taxon>
        <taxon>Agaricomycotina</taxon>
        <taxon>Agaricomycetes</taxon>
        <taxon>Cantharellales</taxon>
        <taxon>Hydnaceae</taxon>
        <taxon>Hydnum</taxon>
    </lineage>
</organism>
<sequence>MSTSQVPLPPRPPQTGQTYWEKGWEKCKQQPFVPIGVFATCVAFVGATHQLRGVTIAACVIGSYVYGQQALVDKANARAEEVEKIRLAGTRALKEQQQQQQQQDHPVLRKPLTVLQTFPPIRPPRLHQLAKHFGPSGESAQEEKDPDFVVSFARLIHFTVASSRLAWSTQPLIGNTSVPACYPDCHDYDARSDANPEYLHTESKDPLTRRRAIQNSPIAQNSVVSLVPNSQVLEPEVQRLLSATNTTNSGGSGVSVTNASGPRRFTNVHQDPIVHPGNNLSYSSGDLVGLRFPCVPYRSQLVDTAQKLFDIGRETATLTRTLATFRRLLIVSSLVLEFSWRHVPLLGLADRLFADIVQFFISPQAGIRWLW</sequence>